<evidence type="ECO:0000256" key="4">
    <source>
        <dbReference type="ARBA" id="ARBA00023098"/>
    </source>
</evidence>
<dbReference type="HOGENOM" id="CLU_1328354_0_0_1"/>
<keyword evidence="7" id="KW-1185">Reference proteome</keyword>
<keyword evidence="4" id="KW-0443">Lipid metabolism</keyword>
<dbReference type="PANTHER" id="PTHR43378">
    <property type="entry name" value="UDP-3-O-ACYLGLUCOSAMINE N-ACYLTRANSFERASE"/>
    <property type="match status" value="1"/>
</dbReference>
<dbReference type="AlphaFoldDB" id="D8T1B0"/>
<dbReference type="PANTHER" id="PTHR43378:SF2">
    <property type="entry name" value="UDP-3-O-ACYLGLUCOSAMINE N-ACYLTRANSFERASE 1, MITOCHONDRIAL-RELATED"/>
    <property type="match status" value="1"/>
</dbReference>
<keyword evidence="2" id="KW-0441">Lipid A biosynthesis</keyword>
<dbReference type="OMA" id="QMLNVRI"/>
<evidence type="ECO:0000256" key="3">
    <source>
        <dbReference type="ARBA" id="ARBA00022679"/>
    </source>
</evidence>
<protein>
    <recommendedName>
        <fullName evidence="8">UDP-3-O-[3-hydroxymyristoyl] glucosamine N-acyltransferase non-repeat region domain-containing protein</fullName>
    </recommendedName>
</protein>
<dbReference type="InterPro" id="IPR018357">
    <property type="entry name" value="Hexapep_transf_CS"/>
</dbReference>
<evidence type="ECO:0000256" key="5">
    <source>
        <dbReference type="ARBA" id="ARBA00023315"/>
    </source>
</evidence>
<dbReference type="Pfam" id="PF00132">
    <property type="entry name" value="Hexapep"/>
    <property type="match status" value="1"/>
</dbReference>
<dbReference type="Proteomes" id="UP000001514">
    <property type="component" value="Unassembled WGS sequence"/>
</dbReference>
<dbReference type="SUPFAM" id="SSF51161">
    <property type="entry name" value="Trimeric LpxA-like enzymes"/>
    <property type="match status" value="1"/>
</dbReference>
<dbReference type="Gene3D" id="2.160.10.10">
    <property type="entry name" value="Hexapeptide repeat proteins"/>
    <property type="match status" value="1"/>
</dbReference>
<dbReference type="GO" id="GO:0005739">
    <property type="term" value="C:mitochondrion"/>
    <property type="evidence" value="ECO:0000318"/>
    <property type="project" value="GO_Central"/>
</dbReference>
<dbReference type="GO" id="GO:0016020">
    <property type="term" value="C:membrane"/>
    <property type="evidence" value="ECO:0007669"/>
    <property type="project" value="GOC"/>
</dbReference>
<dbReference type="GO" id="GO:0016410">
    <property type="term" value="F:N-acyltransferase activity"/>
    <property type="evidence" value="ECO:0007669"/>
    <property type="project" value="InterPro"/>
</dbReference>
<dbReference type="GO" id="GO:0009245">
    <property type="term" value="P:lipid A biosynthetic process"/>
    <property type="evidence" value="ECO:0007669"/>
    <property type="project" value="UniProtKB-KW"/>
</dbReference>
<dbReference type="GO" id="GO:2001289">
    <property type="term" value="P:lipid X metabolic process"/>
    <property type="evidence" value="ECO:0000318"/>
    <property type="project" value="GO_Central"/>
</dbReference>
<dbReference type="STRING" id="88036.D8T1B0"/>
<dbReference type="GO" id="GO:0103118">
    <property type="term" value="F:UDP-3-O-[(3R)-3-hydroxyacyl]-glucosamine N-acyltransferase activity"/>
    <property type="evidence" value="ECO:0000318"/>
    <property type="project" value="GO_Central"/>
</dbReference>
<dbReference type="InterPro" id="IPR001451">
    <property type="entry name" value="Hexapep"/>
</dbReference>
<dbReference type="KEGG" id="smo:SELMODRAFT_447658"/>
<evidence type="ECO:0000313" key="7">
    <source>
        <dbReference type="Proteomes" id="UP000001514"/>
    </source>
</evidence>
<reference evidence="6 7" key="1">
    <citation type="journal article" date="2011" name="Science">
        <title>The Selaginella genome identifies genetic changes associated with the evolution of vascular plants.</title>
        <authorList>
            <person name="Banks J.A."/>
            <person name="Nishiyama T."/>
            <person name="Hasebe M."/>
            <person name="Bowman J.L."/>
            <person name="Gribskov M."/>
            <person name="dePamphilis C."/>
            <person name="Albert V.A."/>
            <person name="Aono N."/>
            <person name="Aoyama T."/>
            <person name="Ambrose B.A."/>
            <person name="Ashton N.W."/>
            <person name="Axtell M.J."/>
            <person name="Barker E."/>
            <person name="Barker M.S."/>
            <person name="Bennetzen J.L."/>
            <person name="Bonawitz N.D."/>
            <person name="Chapple C."/>
            <person name="Cheng C."/>
            <person name="Correa L.G."/>
            <person name="Dacre M."/>
            <person name="DeBarry J."/>
            <person name="Dreyer I."/>
            <person name="Elias M."/>
            <person name="Engstrom E.M."/>
            <person name="Estelle M."/>
            <person name="Feng L."/>
            <person name="Finet C."/>
            <person name="Floyd S.K."/>
            <person name="Frommer W.B."/>
            <person name="Fujita T."/>
            <person name="Gramzow L."/>
            <person name="Gutensohn M."/>
            <person name="Harholt J."/>
            <person name="Hattori M."/>
            <person name="Heyl A."/>
            <person name="Hirai T."/>
            <person name="Hiwatashi Y."/>
            <person name="Ishikawa M."/>
            <person name="Iwata M."/>
            <person name="Karol K.G."/>
            <person name="Koehler B."/>
            <person name="Kolukisaoglu U."/>
            <person name="Kubo M."/>
            <person name="Kurata T."/>
            <person name="Lalonde S."/>
            <person name="Li K."/>
            <person name="Li Y."/>
            <person name="Litt A."/>
            <person name="Lyons E."/>
            <person name="Manning G."/>
            <person name="Maruyama T."/>
            <person name="Michael T.P."/>
            <person name="Mikami K."/>
            <person name="Miyazaki S."/>
            <person name="Morinaga S."/>
            <person name="Murata T."/>
            <person name="Mueller-Roeber B."/>
            <person name="Nelson D.R."/>
            <person name="Obara M."/>
            <person name="Oguri Y."/>
            <person name="Olmstead R.G."/>
            <person name="Onodera N."/>
            <person name="Petersen B.L."/>
            <person name="Pils B."/>
            <person name="Prigge M."/>
            <person name="Rensing S.A."/>
            <person name="Riano-Pachon D.M."/>
            <person name="Roberts A.W."/>
            <person name="Sato Y."/>
            <person name="Scheller H.V."/>
            <person name="Schulz B."/>
            <person name="Schulz C."/>
            <person name="Shakirov E.V."/>
            <person name="Shibagaki N."/>
            <person name="Shinohara N."/>
            <person name="Shippen D.E."/>
            <person name="Soerensen I."/>
            <person name="Sotooka R."/>
            <person name="Sugimoto N."/>
            <person name="Sugita M."/>
            <person name="Sumikawa N."/>
            <person name="Tanurdzic M."/>
            <person name="Theissen G."/>
            <person name="Ulvskov P."/>
            <person name="Wakazuki S."/>
            <person name="Weng J.K."/>
            <person name="Willats W.W."/>
            <person name="Wipf D."/>
            <person name="Wolf P.G."/>
            <person name="Yang L."/>
            <person name="Zimmer A.D."/>
            <person name="Zhu Q."/>
            <person name="Mitros T."/>
            <person name="Hellsten U."/>
            <person name="Loque D."/>
            <person name="Otillar R."/>
            <person name="Salamov A."/>
            <person name="Schmutz J."/>
            <person name="Shapiro H."/>
            <person name="Lindquist E."/>
            <person name="Lucas S."/>
            <person name="Rokhsar D."/>
            <person name="Grigoriev I.V."/>
        </authorList>
    </citation>
    <scope>NUCLEOTIDE SEQUENCE [LARGE SCALE GENOMIC DNA]</scope>
</reference>
<dbReference type="InterPro" id="IPR007691">
    <property type="entry name" value="LpxD"/>
</dbReference>
<evidence type="ECO:0000256" key="2">
    <source>
        <dbReference type="ARBA" id="ARBA00022556"/>
    </source>
</evidence>
<organism evidence="7">
    <name type="scientific">Selaginella moellendorffii</name>
    <name type="common">Spikemoss</name>
    <dbReference type="NCBI Taxonomy" id="88036"/>
    <lineage>
        <taxon>Eukaryota</taxon>
        <taxon>Viridiplantae</taxon>
        <taxon>Streptophyta</taxon>
        <taxon>Embryophyta</taxon>
        <taxon>Tracheophyta</taxon>
        <taxon>Lycopodiopsida</taxon>
        <taxon>Selaginellales</taxon>
        <taxon>Selaginellaceae</taxon>
        <taxon>Selaginella</taxon>
    </lineage>
</organism>
<dbReference type="PROSITE" id="PS00101">
    <property type="entry name" value="HEXAPEP_TRANSFERASES"/>
    <property type="match status" value="1"/>
</dbReference>
<keyword evidence="3" id="KW-0808">Transferase</keyword>
<dbReference type="eggNOG" id="ENOG502QV70">
    <property type="taxonomic scope" value="Eukaryota"/>
</dbReference>
<proteinExistence type="predicted"/>
<evidence type="ECO:0008006" key="8">
    <source>
        <dbReference type="Google" id="ProtNLM"/>
    </source>
</evidence>
<evidence type="ECO:0000313" key="6">
    <source>
        <dbReference type="EMBL" id="EFJ09514.1"/>
    </source>
</evidence>
<keyword evidence="1" id="KW-0444">Lipid biosynthesis</keyword>
<sequence length="222" mass="23803">MARLAIQVLAISRRHAVPKIQSAWFAQAPEFERWDRGGGNVHRLARVDPSVVVEISGVVHAGATIGITWCCKTVRLEIFAPSIAVFAWDKMELRVKIGNSVEIGANSSIDRGSWRDTVIGDNTKLDNLVQIGHNVVIGCDCMICGQVGIAGSCTLGDNVVLGGQAGVADHIEIASKVRIAAKSGVTSNITEPGDYAGFPAVPVKQWRESVVASRRLCDKHPK</sequence>
<name>D8T1B0_SELML</name>
<dbReference type="Gramene" id="EFJ09514">
    <property type="protein sequence ID" value="EFJ09514"/>
    <property type="gene ID" value="SELMODRAFT_447658"/>
</dbReference>
<keyword evidence="5" id="KW-0012">Acyltransferase</keyword>
<dbReference type="CDD" id="cd03352">
    <property type="entry name" value="LbH_LpxD"/>
    <property type="match status" value="1"/>
</dbReference>
<evidence type="ECO:0000256" key="1">
    <source>
        <dbReference type="ARBA" id="ARBA00022516"/>
    </source>
</evidence>
<accession>D8T1B0</accession>
<dbReference type="EMBL" id="GL377662">
    <property type="protein sequence ID" value="EFJ09514.1"/>
    <property type="molecule type" value="Genomic_DNA"/>
</dbReference>
<dbReference type="InParanoid" id="D8T1B0"/>
<dbReference type="InterPro" id="IPR011004">
    <property type="entry name" value="Trimer_LpxA-like_sf"/>
</dbReference>
<gene>
    <name evidence="6" type="ORF">SELMODRAFT_447658</name>
</gene>